<comment type="caution">
    <text evidence="1">The sequence shown here is derived from an EMBL/GenBank/DDBJ whole genome shotgun (WGS) entry which is preliminary data.</text>
</comment>
<keyword evidence="2" id="KW-1185">Reference proteome</keyword>
<evidence type="ECO:0000313" key="2">
    <source>
        <dbReference type="Proteomes" id="UP000638648"/>
    </source>
</evidence>
<dbReference type="EMBL" id="JADBEM010000001">
    <property type="protein sequence ID" value="MBE1603886.1"/>
    <property type="molecule type" value="Genomic_DNA"/>
</dbReference>
<organism evidence="1 2">
    <name type="scientific">Actinopolymorpha pittospori</name>
    <dbReference type="NCBI Taxonomy" id="648752"/>
    <lineage>
        <taxon>Bacteria</taxon>
        <taxon>Bacillati</taxon>
        <taxon>Actinomycetota</taxon>
        <taxon>Actinomycetes</taxon>
        <taxon>Propionibacteriales</taxon>
        <taxon>Actinopolymorphaceae</taxon>
        <taxon>Actinopolymorpha</taxon>
    </lineage>
</organism>
<dbReference type="Proteomes" id="UP000638648">
    <property type="component" value="Unassembled WGS sequence"/>
</dbReference>
<evidence type="ECO:0000313" key="1">
    <source>
        <dbReference type="EMBL" id="MBE1603886.1"/>
    </source>
</evidence>
<proteinExistence type="predicted"/>
<gene>
    <name evidence="1" type="ORF">HEB94_000734</name>
</gene>
<accession>A0A927RG45</accession>
<sequence>MLQACRRMRREEASEASADNVELDLSTEEACRRSAEAFYDWCAFRASTLLVQRARQELTAQGKRLLVLLS</sequence>
<reference evidence="1" key="1">
    <citation type="submission" date="2020-10" db="EMBL/GenBank/DDBJ databases">
        <title>Sequencing the genomes of 1000 actinobacteria strains.</title>
        <authorList>
            <person name="Klenk H.-P."/>
        </authorList>
    </citation>
    <scope>NUCLEOTIDE SEQUENCE</scope>
    <source>
        <strain evidence="1">DSM 45354</strain>
    </source>
</reference>
<name>A0A927RG45_9ACTN</name>
<dbReference type="AlphaFoldDB" id="A0A927RG45"/>
<protein>
    <submittedName>
        <fullName evidence="1">Uncharacterized protein</fullName>
    </submittedName>
</protein>
<dbReference type="RefSeq" id="WP_192748584.1">
    <property type="nucleotide sequence ID" value="NZ_BAABJL010000073.1"/>
</dbReference>